<dbReference type="GO" id="GO:0000976">
    <property type="term" value="F:transcription cis-regulatory region binding"/>
    <property type="evidence" value="ECO:0007669"/>
    <property type="project" value="TreeGrafter"/>
</dbReference>
<keyword evidence="6" id="KW-1185">Reference proteome</keyword>
<protein>
    <submittedName>
        <fullName evidence="5">AraC family transcriptional regulator</fullName>
    </submittedName>
</protein>
<dbReference type="AlphaFoldDB" id="A0A4Y8LNI1"/>
<keyword evidence="3" id="KW-0804">Transcription</keyword>
<dbReference type="OrthoDB" id="5582699at2"/>
<dbReference type="GO" id="GO:0005829">
    <property type="term" value="C:cytosol"/>
    <property type="evidence" value="ECO:0007669"/>
    <property type="project" value="TreeGrafter"/>
</dbReference>
<comment type="caution">
    <text evidence="5">The sequence shown here is derived from an EMBL/GenBank/DDBJ whole genome shotgun (WGS) entry which is preliminary data.</text>
</comment>
<dbReference type="SUPFAM" id="SSF46689">
    <property type="entry name" value="Homeodomain-like"/>
    <property type="match status" value="1"/>
</dbReference>
<proteinExistence type="predicted"/>
<feature type="domain" description="HTH araC/xylS-type" evidence="4">
    <location>
        <begin position="236"/>
        <end position="334"/>
    </location>
</feature>
<dbReference type="PANTHER" id="PTHR47894">
    <property type="entry name" value="HTH-TYPE TRANSCRIPTIONAL REGULATOR GADX"/>
    <property type="match status" value="1"/>
</dbReference>
<dbReference type="Pfam" id="PF12625">
    <property type="entry name" value="Arabinose_bd"/>
    <property type="match status" value="1"/>
</dbReference>
<dbReference type="PROSITE" id="PS01124">
    <property type="entry name" value="HTH_ARAC_FAMILY_2"/>
    <property type="match status" value="1"/>
</dbReference>
<name>A0A4Y8LNI1_9BACL</name>
<evidence type="ECO:0000256" key="3">
    <source>
        <dbReference type="ARBA" id="ARBA00023163"/>
    </source>
</evidence>
<accession>A0A4Y8LNI1</accession>
<sequence length="344" mass="39021">MNRDDVSVSLVFPIMKTMALGGYDWDSFCAYAGIDAGLFRIPEARIVQGDFERIVNAAARYTGDDMFGLHQSQRLSLSDLGVLGYVMLHSKTLGKALSAYQKYNFIDCSGFNVDIEVPGEDVVISMFLSNSLEAPGRHFIECMTASFYQTLLALSCRPLPIKEIRFMHAPPSQIEEYEAVFGITPLFHQKVNSLRLSKEILDYSIIGSDTRLLDVFQSMAEEVRAKLTSNYSGLTSNLNKWIIDCMPSHFPNLQEAAKEFLMSPRTLQSRLKAENTSYNRLANEVRKELAIRYLAQPEYTIGEIAYLLHFSEPSAFQTAFRKWTDATPGEYRQREREEVSSGRF</sequence>
<organism evidence="5 6">
    <name type="scientific">Cohnella luojiensis</name>
    <dbReference type="NCBI Taxonomy" id="652876"/>
    <lineage>
        <taxon>Bacteria</taxon>
        <taxon>Bacillati</taxon>
        <taxon>Bacillota</taxon>
        <taxon>Bacilli</taxon>
        <taxon>Bacillales</taxon>
        <taxon>Paenibacillaceae</taxon>
        <taxon>Cohnella</taxon>
    </lineage>
</organism>
<gene>
    <name evidence="5" type="ORF">E2980_21700</name>
</gene>
<dbReference type="EMBL" id="SOMN01000046">
    <property type="protein sequence ID" value="TFE19874.1"/>
    <property type="molecule type" value="Genomic_DNA"/>
</dbReference>
<dbReference type="Pfam" id="PF12833">
    <property type="entry name" value="HTH_18"/>
    <property type="match status" value="1"/>
</dbReference>
<dbReference type="RefSeq" id="WP_135154344.1">
    <property type="nucleotide sequence ID" value="NZ_SOMN01000046.1"/>
</dbReference>
<keyword evidence="2" id="KW-0238">DNA-binding</keyword>
<dbReference type="InterPro" id="IPR018060">
    <property type="entry name" value="HTH_AraC"/>
</dbReference>
<dbReference type="SMART" id="SM00342">
    <property type="entry name" value="HTH_ARAC"/>
    <property type="match status" value="1"/>
</dbReference>
<evidence type="ECO:0000313" key="5">
    <source>
        <dbReference type="EMBL" id="TFE19874.1"/>
    </source>
</evidence>
<dbReference type="Gene3D" id="1.10.10.60">
    <property type="entry name" value="Homeodomain-like"/>
    <property type="match status" value="1"/>
</dbReference>
<keyword evidence="1" id="KW-0805">Transcription regulation</keyword>
<dbReference type="PANTHER" id="PTHR47894:SF1">
    <property type="entry name" value="HTH-TYPE TRANSCRIPTIONAL REGULATOR VQSM"/>
    <property type="match status" value="1"/>
</dbReference>
<dbReference type="GO" id="GO:0003700">
    <property type="term" value="F:DNA-binding transcription factor activity"/>
    <property type="evidence" value="ECO:0007669"/>
    <property type="project" value="InterPro"/>
</dbReference>
<evidence type="ECO:0000256" key="1">
    <source>
        <dbReference type="ARBA" id="ARBA00023015"/>
    </source>
</evidence>
<dbReference type="InterPro" id="IPR009057">
    <property type="entry name" value="Homeodomain-like_sf"/>
</dbReference>
<evidence type="ECO:0000313" key="6">
    <source>
        <dbReference type="Proteomes" id="UP000297900"/>
    </source>
</evidence>
<dbReference type="Proteomes" id="UP000297900">
    <property type="component" value="Unassembled WGS sequence"/>
</dbReference>
<evidence type="ECO:0000259" key="4">
    <source>
        <dbReference type="PROSITE" id="PS01124"/>
    </source>
</evidence>
<reference evidence="5 6" key="1">
    <citation type="submission" date="2019-03" db="EMBL/GenBank/DDBJ databases">
        <title>Cohnella endophytica sp. nov., a novel endophytic bacterium isolated from bark of Sonneratia apetala.</title>
        <authorList>
            <person name="Tuo L."/>
        </authorList>
    </citation>
    <scope>NUCLEOTIDE SEQUENCE [LARGE SCALE GENOMIC DNA]</scope>
    <source>
        <strain evidence="5 6">CCTCC AB 208254</strain>
    </source>
</reference>
<evidence type="ECO:0000256" key="2">
    <source>
        <dbReference type="ARBA" id="ARBA00023125"/>
    </source>
</evidence>
<dbReference type="InterPro" id="IPR032687">
    <property type="entry name" value="AraC-type_N"/>
</dbReference>